<dbReference type="Pfam" id="PF00271">
    <property type="entry name" value="Helicase_C"/>
    <property type="match status" value="1"/>
</dbReference>
<dbReference type="EC" id="3.6.4.13" evidence="5"/>
<dbReference type="RefSeq" id="WP_268073363.1">
    <property type="nucleotide sequence ID" value="NZ_CP109965.1"/>
</dbReference>
<dbReference type="InterPro" id="IPR014001">
    <property type="entry name" value="Helicase_ATP-bd"/>
</dbReference>
<comment type="similarity">
    <text evidence="5">Belongs to the DEAD box helicase family. SrmB subfamily.</text>
</comment>
<keyword evidence="12" id="KW-1185">Reference proteome</keyword>
<keyword evidence="3 5" id="KW-0347">Helicase</keyword>
<evidence type="ECO:0000259" key="10">
    <source>
        <dbReference type="PROSITE" id="PS51195"/>
    </source>
</evidence>
<dbReference type="CDD" id="cd18787">
    <property type="entry name" value="SF2_C_DEAD"/>
    <property type="match status" value="1"/>
</dbReference>
<protein>
    <recommendedName>
        <fullName evidence="5">ATP-dependent RNA helicase SrmB</fullName>
        <ecNumber evidence="5">3.6.4.13</ecNumber>
    </recommendedName>
</protein>
<name>A0ABY7AJ90_9ALTE</name>
<dbReference type="InterPro" id="IPR001650">
    <property type="entry name" value="Helicase_C-like"/>
</dbReference>
<dbReference type="SMART" id="SM00487">
    <property type="entry name" value="DEXDc"/>
    <property type="match status" value="1"/>
</dbReference>
<dbReference type="GO" id="GO:0016787">
    <property type="term" value="F:hydrolase activity"/>
    <property type="evidence" value="ECO:0007669"/>
    <property type="project" value="UniProtKB-KW"/>
</dbReference>
<keyword evidence="1 5" id="KW-0547">Nucleotide-binding</keyword>
<keyword evidence="5" id="KW-0690">Ribosome biogenesis</keyword>
<dbReference type="PROSITE" id="PS00039">
    <property type="entry name" value="DEAD_ATP_HELICASE"/>
    <property type="match status" value="1"/>
</dbReference>
<evidence type="ECO:0000256" key="5">
    <source>
        <dbReference type="HAMAP-Rule" id="MF_00967"/>
    </source>
</evidence>
<feature type="domain" description="Helicase ATP-binding" evidence="8">
    <location>
        <begin position="32"/>
        <end position="206"/>
    </location>
</feature>
<dbReference type="InterPro" id="IPR000629">
    <property type="entry name" value="RNA-helicase_DEAD-box_CS"/>
</dbReference>
<evidence type="ECO:0000256" key="6">
    <source>
        <dbReference type="PROSITE-ProRule" id="PRU00552"/>
    </source>
</evidence>
<organism evidence="11 12">
    <name type="scientific">Catenovulum adriaticum</name>
    <dbReference type="NCBI Taxonomy" id="2984846"/>
    <lineage>
        <taxon>Bacteria</taxon>
        <taxon>Pseudomonadati</taxon>
        <taxon>Pseudomonadota</taxon>
        <taxon>Gammaproteobacteria</taxon>
        <taxon>Alteromonadales</taxon>
        <taxon>Alteromonadaceae</taxon>
        <taxon>Catenovulum</taxon>
    </lineage>
</organism>
<dbReference type="Pfam" id="PF00270">
    <property type="entry name" value="DEAD"/>
    <property type="match status" value="1"/>
</dbReference>
<evidence type="ECO:0000313" key="11">
    <source>
        <dbReference type="EMBL" id="WAJ69171.1"/>
    </source>
</evidence>
<gene>
    <name evidence="5 11" type="primary">srmB</name>
    <name evidence="11" type="ORF">OLW01_08215</name>
</gene>
<dbReference type="EMBL" id="CP109965">
    <property type="protein sequence ID" value="WAJ69171.1"/>
    <property type="molecule type" value="Genomic_DNA"/>
</dbReference>
<dbReference type="InterPro" id="IPR014014">
    <property type="entry name" value="RNA_helicase_DEAD_Q_motif"/>
</dbReference>
<evidence type="ECO:0000259" key="8">
    <source>
        <dbReference type="PROSITE" id="PS51192"/>
    </source>
</evidence>
<evidence type="ECO:0000259" key="9">
    <source>
        <dbReference type="PROSITE" id="PS51194"/>
    </source>
</evidence>
<feature type="short sequence motif" description="Q motif" evidence="6">
    <location>
        <begin position="1"/>
        <end position="29"/>
    </location>
</feature>
<dbReference type="PANTHER" id="PTHR47959:SF3">
    <property type="entry name" value="ATP-DEPENDENT RNA HELICASE SRMB"/>
    <property type="match status" value="1"/>
</dbReference>
<comment type="function">
    <text evidence="5">DEAD-box RNA helicase involved in the assembly of the 50S ribosomal subunit at low temperature. Exhibits RNA-stimulated ATP hydrolysis and RNA unwinding activity.</text>
</comment>
<comment type="subcellular location">
    <subcellularLocation>
        <location evidence="5">Cytoplasm</location>
    </subcellularLocation>
</comment>
<evidence type="ECO:0000256" key="7">
    <source>
        <dbReference type="SAM" id="MobiDB-lite"/>
    </source>
</evidence>
<feature type="compositionally biased region" description="Basic residues" evidence="7">
    <location>
        <begin position="406"/>
        <end position="416"/>
    </location>
</feature>
<dbReference type="Gene3D" id="3.40.50.300">
    <property type="entry name" value="P-loop containing nucleotide triphosphate hydrolases"/>
    <property type="match status" value="2"/>
</dbReference>
<dbReference type="InterPro" id="IPR050079">
    <property type="entry name" value="DEAD_box_RNA_helicase"/>
</dbReference>
<dbReference type="InterPro" id="IPR044742">
    <property type="entry name" value="DEAD/DEAH_RhlB"/>
</dbReference>
<dbReference type="CDD" id="cd00268">
    <property type="entry name" value="DEADc"/>
    <property type="match status" value="1"/>
</dbReference>
<keyword evidence="5" id="KW-0963">Cytoplasm</keyword>
<feature type="compositionally biased region" description="Basic residues" evidence="7">
    <location>
        <begin position="386"/>
        <end position="399"/>
    </location>
</feature>
<dbReference type="HAMAP" id="MF_00967">
    <property type="entry name" value="DEAD_helicase_SrmB"/>
    <property type="match status" value="1"/>
</dbReference>
<dbReference type="PROSITE" id="PS51195">
    <property type="entry name" value="Q_MOTIF"/>
    <property type="match status" value="1"/>
</dbReference>
<sequence>MNFSDLELDDVLLNAVEQQGYTKPTVIQQLAIPPALDGKDILASAATGTGKTAGFVLPALQHILDYPRGRTNGVRILILSPTRELAEQTYKVAKQLSCFTEANCAIITGGINYGKHKDISDGLVDILVATPGRLLEYIENETFDCRDIEWLVLDEADRMLDMGFGQIIEKIGAETQWRKQTLLFSATLEGKGVESFANKFLTDPVLVEADSPRREKAKIIQWVHLSDDRTHKLSQLIHWLKADEVQKAIVFVKTRERVAELCGQLNTADLACAWLQGDMAQDKRQKAVKAFTSGYRNILVATDVAARGIDIDDVSHVFNFDMPRTADIYVHRIGRTGRAGKKGTAVSFIEAHDVAVLGKVERYVKEKLARRVIKGLEPKHKEAKIPTKKSKPKARKLVQKKQVAAKAKKMAKRAAKKAQSNNE</sequence>
<feature type="domain" description="Helicase C-terminal" evidence="9">
    <location>
        <begin position="232"/>
        <end position="384"/>
    </location>
</feature>
<keyword evidence="4 5" id="KW-0067">ATP-binding</keyword>
<dbReference type="InterPro" id="IPR028621">
    <property type="entry name" value="DEAD_helicase_SrmB"/>
</dbReference>
<dbReference type="PROSITE" id="PS51192">
    <property type="entry name" value="HELICASE_ATP_BIND_1"/>
    <property type="match status" value="1"/>
</dbReference>
<keyword evidence="2 5" id="KW-0378">Hydrolase</keyword>
<dbReference type="InterPro" id="IPR011545">
    <property type="entry name" value="DEAD/DEAH_box_helicase_dom"/>
</dbReference>
<evidence type="ECO:0000256" key="1">
    <source>
        <dbReference type="ARBA" id="ARBA00022741"/>
    </source>
</evidence>
<reference evidence="11" key="1">
    <citation type="submission" date="2022-10" db="EMBL/GenBank/DDBJ databases">
        <title>Catenovulum adriacola sp. nov. isolated in the Harbour of Susak.</title>
        <authorList>
            <person name="Schoch T."/>
            <person name="Reich S.J."/>
            <person name="Stoeferle S."/>
            <person name="Flaiz M."/>
            <person name="Kazda M."/>
            <person name="Riedel C.U."/>
            <person name="Duerre P."/>
        </authorList>
    </citation>
    <scope>NUCLEOTIDE SEQUENCE</scope>
    <source>
        <strain evidence="11">TS8</strain>
    </source>
</reference>
<comment type="subunit">
    <text evidence="5">Interacts with the 50S ribosomal subunit.</text>
</comment>
<dbReference type="InterPro" id="IPR027417">
    <property type="entry name" value="P-loop_NTPase"/>
</dbReference>
<dbReference type="PANTHER" id="PTHR47959">
    <property type="entry name" value="ATP-DEPENDENT RNA HELICASE RHLE-RELATED"/>
    <property type="match status" value="1"/>
</dbReference>
<dbReference type="GO" id="GO:0003724">
    <property type="term" value="F:RNA helicase activity"/>
    <property type="evidence" value="ECO:0007669"/>
    <property type="project" value="UniProtKB-EC"/>
</dbReference>
<evidence type="ECO:0000256" key="3">
    <source>
        <dbReference type="ARBA" id="ARBA00022806"/>
    </source>
</evidence>
<proteinExistence type="inferred from homology"/>
<evidence type="ECO:0000256" key="4">
    <source>
        <dbReference type="ARBA" id="ARBA00022840"/>
    </source>
</evidence>
<evidence type="ECO:0000256" key="2">
    <source>
        <dbReference type="ARBA" id="ARBA00022801"/>
    </source>
</evidence>
<evidence type="ECO:0000313" key="12">
    <source>
        <dbReference type="Proteomes" id="UP001163726"/>
    </source>
</evidence>
<dbReference type="Proteomes" id="UP001163726">
    <property type="component" value="Chromosome"/>
</dbReference>
<dbReference type="SMART" id="SM00490">
    <property type="entry name" value="HELICc"/>
    <property type="match status" value="1"/>
</dbReference>
<dbReference type="SUPFAM" id="SSF52540">
    <property type="entry name" value="P-loop containing nucleoside triphosphate hydrolases"/>
    <property type="match status" value="1"/>
</dbReference>
<feature type="region of interest" description="Disordered" evidence="7">
    <location>
        <begin position="378"/>
        <end position="423"/>
    </location>
</feature>
<comment type="catalytic activity">
    <reaction evidence="5">
        <text>ATP + H2O = ADP + phosphate + H(+)</text>
        <dbReference type="Rhea" id="RHEA:13065"/>
        <dbReference type="ChEBI" id="CHEBI:15377"/>
        <dbReference type="ChEBI" id="CHEBI:15378"/>
        <dbReference type="ChEBI" id="CHEBI:30616"/>
        <dbReference type="ChEBI" id="CHEBI:43474"/>
        <dbReference type="ChEBI" id="CHEBI:456216"/>
        <dbReference type="EC" id="3.6.4.13"/>
    </reaction>
</comment>
<dbReference type="PROSITE" id="PS51194">
    <property type="entry name" value="HELICASE_CTER"/>
    <property type="match status" value="1"/>
</dbReference>
<accession>A0ABY7AJ90</accession>
<dbReference type="NCBIfam" id="NF008394">
    <property type="entry name" value="PRK11192.1"/>
    <property type="match status" value="1"/>
</dbReference>
<feature type="domain" description="DEAD-box RNA helicase Q" evidence="10">
    <location>
        <begin position="1"/>
        <end position="29"/>
    </location>
</feature>